<keyword evidence="6" id="KW-1185">Reference proteome</keyword>
<dbReference type="PANTHER" id="PTHR30505">
    <property type="entry name" value="FRUCTOSE-LIKE PERMEASE"/>
    <property type="match status" value="1"/>
</dbReference>
<keyword evidence="3" id="KW-0808">Transferase</keyword>
<reference evidence="5 6" key="1">
    <citation type="submission" date="2018-03" db="EMBL/GenBank/DDBJ databases">
        <title>Non-Typhoidal Salmonella genome sequencing and assembly.</title>
        <authorList>
            <person name="Matchawe C."/>
        </authorList>
    </citation>
    <scope>NUCLEOTIDE SEQUENCE [LARGE SCALE GENOMIC DNA]</scope>
    <source>
        <strain evidence="5 6">22sa</strain>
    </source>
</reference>
<dbReference type="InterPro" id="IPR036095">
    <property type="entry name" value="PTS_EIIB-like_sf"/>
</dbReference>
<dbReference type="Proteomes" id="UP000298196">
    <property type="component" value="Unassembled WGS sequence"/>
</dbReference>
<evidence type="ECO:0000256" key="3">
    <source>
        <dbReference type="ARBA" id="ARBA00022679"/>
    </source>
</evidence>
<keyword evidence="1" id="KW-0813">Transport</keyword>
<name>A0A4Z0QJN0_SALET</name>
<dbReference type="EMBL" id="PYKI01000056">
    <property type="protein sequence ID" value="TGE30180.1"/>
    <property type="molecule type" value="Genomic_DNA"/>
</dbReference>
<dbReference type="GO" id="GO:0008982">
    <property type="term" value="F:protein-N(PI)-phosphohistidine-sugar phosphotransferase activity"/>
    <property type="evidence" value="ECO:0007669"/>
    <property type="project" value="InterPro"/>
</dbReference>
<dbReference type="SUPFAM" id="SSF52794">
    <property type="entry name" value="PTS system IIB component-like"/>
    <property type="match status" value="1"/>
</dbReference>
<dbReference type="Gene3D" id="3.40.50.2300">
    <property type="match status" value="1"/>
</dbReference>
<protein>
    <submittedName>
        <fullName evidence="5">PTS fructose transporter subunit EIIBC</fullName>
    </submittedName>
</protein>
<dbReference type="GO" id="GO:0009401">
    <property type="term" value="P:phosphoenolpyruvate-dependent sugar phosphotransferase system"/>
    <property type="evidence" value="ECO:0007669"/>
    <property type="project" value="UniProtKB-KW"/>
</dbReference>
<evidence type="ECO:0000313" key="6">
    <source>
        <dbReference type="Proteomes" id="UP000298196"/>
    </source>
</evidence>
<dbReference type="PANTHER" id="PTHR30505:SF32">
    <property type="entry name" value="PTS SYSTEM FRUCTOSE-SPECIFIC EIIB'BC COMPONENT"/>
    <property type="match status" value="1"/>
</dbReference>
<feature type="non-terminal residue" evidence="5">
    <location>
        <position position="1"/>
    </location>
</feature>
<comment type="caution">
    <text evidence="5">The sequence shown here is derived from an EMBL/GenBank/DDBJ whole genome shotgun (WGS) entry which is preliminary data.</text>
</comment>
<organism evidence="5 6">
    <name type="scientific">Salmonella enterica subsp. enterica serovar Poona</name>
    <dbReference type="NCBI Taxonomy" id="436295"/>
    <lineage>
        <taxon>Bacteria</taxon>
        <taxon>Pseudomonadati</taxon>
        <taxon>Pseudomonadota</taxon>
        <taxon>Gammaproteobacteria</taxon>
        <taxon>Enterobacterales</taxon>
        <taxon>Enterobacteriaceae</taxon>
        <taxon>Salmonella</taxon>
    </lineage>
</organism>
<keyword evidence="2" id="KW-0762">Sugar transport</keyword>
<evidence type="ECO:0000256" key="2">
    <source>
        <dbReference type="ARBA" id="ARBA00022597"/>
    </source>
</evidence>
<proteinExistence type="predicted"/>
<dbReference type="InterPro" id="IPR050864">
    <property type="entry name" value="Bacterial_PTS_Sugar_Transport"/>
</dbReference>
<gene>
    <name evidence="5" type="ORF">C9F07_00340</name>
</gene>
<evidence type="ECO:0000256" key="4">
    <source>
        <dbReference type="ARBA" id="ARBA00022683"/>
    </source>
</evidence>
<evidence type="ECO:0000313" key="5">
    <source>
        <dbReference type="EMBL" id="TGE30180.1"/>
    </source>
</evidence>
<dbReference type="GO" id="GO:0005886">
    <property type="term" value="C:plasma membrane"/>
    <property type="evidence" value="ECO:0007669"/>
    <property type="project" value="TreeGrafter"/>
</dbReference>
<dbReference type="AlphaFoldDB" id="A0A4Z0QJN0"/>
<keyword evidence="4" id="KW-0598">Phosphotransferase system</keyword>
<dbReference type="Pfam" id="PF25554">
    <property type="entry name" value="PTS_EIIB_BC_N"/>
    <property type="match status" value="1"/>
</dbReference>
<sequence>GSVGAGHAITPQEVAEADSVIVAADIEVDLAKFAGLPMYRTSTGLALKKTAQELDKAVAEATPYQPAGKASQAATEGKIESAGAYRHLLTGVSYMLPMVVAGG</sequence>
<evidence type="ECO:0000256" key="1">
    <source>
        <dbReference type="ARBA" id="ARBA00022448"/>
    </source>
</evidence>
<accession>A0A4Z0QJN0</accession>
<feature type="non-terminal residue" evidence="5">
    <location>
        <position position="103"/>
    </location>
</feature>
<dbReference type="GO" id="GO:0090563">
    <property type="term" value="F:protein-phosphocysteine-sugar phosphotransferase activity"/>
    <property type="evidence" value="ECO:0007669"/>
    <property type="project" value="TreeGrafter"/>
</dbReference>